<evidence type="ECO:0000313" key="13">
    <source>
        <dbReference type="EMBL" id="CAG8716415.1"/>
    </source>
</evidence>
<evidence type="ECO:0000256" key="10">
    <source>
        <dbReference type="ARBA" id="ARBA00023242"/>
    </source>
</evidence>
<dbReference type="OrthoDB" id="690068at2759"/>
<dbReference type="GO" id="GO:0005789">
    <property type="term" value="C:endoplasmic reticulum membrane"/>
    <property type="evidence" value="ECO:0007669"/>
    <property type="project" value="UniProtKB-SubCell"/>
</dbReference>
<dbReference type="SUPFAM" id="SSF47459">
    <property type="entry name" value="HLH, helix-loop-helix DNA-binding domain"/>
    <property type="match status" value="1"/>
</dbReference>
<keyword evidence="9" id="KW-0804">Transcription</keyword>
<gene>
    <name evidence="13" type="ORF">ALEPTO_LOCUS12093</name>
</gene>
<evidence type="ECO:0000256" key="6">
    <source>
        <dbReference type="ARBA" id="ARBA00023015"/>
    </source>
</evidence>
<evidence type="ECO:0000256" key="4">
    <source>
        <dbReference type="ARBA" id="ARBA00022824"/>
    </source>
</evidence>
<dbReference type="GO" id="GO:0005634">
    <property type="term" value="C:nucleus"/>
    <property type="evidence" value="ECO:0007669"/>
    <property type="project" value="UniProtKB-SubCell"/>
</dbReference>
<keyword evidence="7" id="KW-0238">DNA-binding</keyword>
<feature type="non-terminal residue" evidence="13">
    <location>
        <position position="252"/>
    </location>
</feature>
<protein>
    <submittedName>
        <fullName evidence="13">10880_t:CDS:1</fullName>
    </submittedName>
</protein>
<feature type="region of interest" description="Disordered" evidence="11">
    <location>
        <begin position="1"/>
        <end position="39"/>
    </location>
</feature>
<accession>A0A9N9I1V5</accession>
<keyword evidence="14" id="KW-1185">Reference proteome</keyword>
<feature type="compositionally biased region" description="Polar residues" evidence="11">
    <location>
        <begin position="75"/>
        <end position="84"/>
    </location>
</feature>
<dbReference type="AlphaFoldDB" id="A0A9N9I1V5"/>
<dbReference type="Pfam" id="PF00010">
    <property type="entry name" value="HLH"/>
    <property type="match status" value="1"/>
</dbReference>
<evidence type="ECO:0000313" key="14">
    <source>
        <dbReference type="Proteomes" id="UP000789508"/>
    </source>
</evidence>
<dbReference type="InterPro" id="IPR011598">
    <property type="entry name" value="bHLH_dom"/>
</dbReference>
<name>A0A9N9I1V5_9GLOM</name>
<sequence length="252" mass="28258">MQNGKNSSTIRPSTTIQASQNDTMTPPVSPGGISGSSVFKLPISPQQISTTELSFQAPQFKSNFWLPPTPPNGMHQDNQQQPPSLQSTVAIKELNTNYEQLHFDASSHMANFSNGQSSEIYASEYNFSVSSSNISAKPIMYHHTSIIQTIPPRPHHNQLVPTDEPLSLAEKRELARKIAHSAIERRRRERINDKIVQLQKLVPSCAEQPQIHKMAILQGAIDYICYLQGLLAEKRKLENNSRNNDNEDDGRF</sequence>
<comment type="caution">
    <text evidence="13">The sequence shown here is derived from an EMBL/GenBank/DDBJ whole genome shotgun (WGS) entry which is preliminary data.</text>
</comment>
<feature type="non-terminal residue" evidence="13">
    <location>
        <position position="1"/>
    </location>
</feature>
<keyword evidence="3" id="KW-0812">Transmembrane</keyword>
<reference evidence="13" key="1">
    <citation type="submission" date="2021-06" db="EMBL/GenBank/DDBJ databases">
        <authorList>
            <person name="Kallberg Y."/>
            <person name="Tangrot J."/>
            <person name="Rosling A."/>
        </authorList>
    </citation>
    <scope>NUCLEOTIDE SEQUENCE</scope>
    <source>
        <strain evidence="13">FL130A</strain>
    </source>
</reference>
<evidence type="ECO:0000256" key="1">
    <source>
        <dbReference type="ARBA" id="ARBA00004123"/>
    </source>
</evidence>
<dbReference type="InterPro" id="IPR036638">
    <property type="entry name" value="HLH_DNA-bd_sf"/>
</dbReference>
<evidence type="ECO:0000256" key="2">
    <source>
        <dbReference type="ARBA" id="ARBA00004477"/>
    </source>
</evidence>
<evidence type="ECO:0000256" key="7">
    <source>
        <dbReference type="ARBA" id="ARBA00023125"/>
    </source>
</evidence>
<keyword evidence="4" id="KW-0256">Endoplasmic reticulum</keyword>
<dbReference type="EMBL" id="CAJVPS010024456">
    <property type="protein sequence ID" value="CAG8716415.1"/>
    <property type="molecule type" value="Genomic_DNA"/>
</dbReference>
<keyword evidence="8" id="KW-0472">Membrane</keyword>
<dbReference type="PANTHER" id="PTHR46062">
    <property type="entry name" value="STEROL REGULATORY ELEMENT-BINDING PROTEIN"/>
    <property type="match status" value="1"/>
</dbReference>
<dbReference type="SMART" id="SM00353">
    <property type="entry name" value="HLH"/>
    <property type="match status" value="1"/>
</dbReference>
<evidence type="ECO:0000256" key="5">
    <source>
        <dbReference type="ARBA" id="ARBA00022989"/>
    </source>
</evidence>
<keyword evidence="10" id="KW-0539">Nucleus</keyword>
<dbReference type="PROSITE" id="PS50888">
    <property type="entry name" value="BHLH"/>
    <property type="match status" value="1"/>
</dbReference>
<dbReference type="PANTHER" id="PTHR46062:SF1">
    <property type="entry name" value="LP12374P"/>
    <property type="match status" value="1"/>
</dbReference>
<keyword evidence="5" id="KW-1133">Transmembrane helix</keyword>
<evidence type="ECO:0000256" key="9">
    <source>
        <dbReference type="ARBA" id="ARBA00023163"/>
    </source>
</evidence>
<dbReference type="GO" id="GO:0000981">
    <property type="term" value="F:DNA-binding transcription factor activity, RNA polymerase II-specific"/>
    <property type="evidence" value="ECO:0007669"/>
    <property type="project" value="TreeGrafter"/>
</dbReference>
<dbReference type="GO" id="GO:0046983">
    <property type="term" value="F:protein dimerization activity"/>
    <property type="evidence" value="ECO:0007669"/>
    <property type="project" value="InterPro"/>
</dbReference>
<comment type="subcellular location">
    <subcellularLocation>
        <location evidence="2">Endoplasmic reticulum membrane</location>
        <topology evidence="2">Multi-pass membrane protein</topology>
    </subcellularLocation>
    <subcellularLocation>
        <location evidence="1">Nucleus</location>
    </subcellularLocation>
</comment>
<feature type="compositionally biased region" description="Polar residues" evidence="11">
    <location>
        <begin position="1"/>
        <end position="24"/>
    </location>
</feature>
<keyword evidence="6" id="KW-0805">Transcription regulation</keyword>
<dbReference type="GO" id="GO:0000978">
    <property type="term" value="F:RNA polymerase II cis-regulatory region sequence-specific DNA binding"/>
    <property type="evidence" value="ECO:0007669"/>
    <property type="project" value="TreeGrafter"/>
</dbReference>
<proteinExistence type="predicted"/>
<evidence type="ECO:0000259" key="12">
    <source>
        <dbReference type="PROSITE" id="PS50888"/>
    </source>
</evidence>
<dbReference type="Gene3D" id="4.10.280.10">
    <property type="entry name" value="Helix-loop-helix DNA-binding domain"/>
    <property type="match status" value="1"/>
</dbReference>
<evidence type="ECO:0000256" key="11">
    <source>
        <dbReference type="SAM" id="MobiDB-lite"/>
    </source>
</evidence>
<feature type="domain" description="BHLH" evidence="12">
    <location>
        <begin position="175"/>
        <end position="227"/>
    </location>
</feature>
<evidence type="ECO:0000256" key="8">
    <source>
        <dbReference type="ARBA" id="ARBA00023136"/>
    </source>
</evidence>
<organism evidence="13 14">
    <name type="scientific">Ambispora leptoticha</name>
    <dbReference type="NCBI Taxonomy" id="144679"/>
    <lineage>
        <taxon>Eukaryota</taxon>
        <taxon>Fungi</taxon>
        <taxon>Fungi incertae sedis</taxon>
        <taxon>Mucoromycota</taxon>
        <taxon>Glomeromycotina</taxon>
        <taxon>Glomeromycetes</taxon>
        <taxon>Archaeosporales</taxon>
        <taxon>Ambisporaceae</taxon>
        <taxon>Ambispora</taxon>
    </lineage>
</organism>
<feature type="region of interest" description="Disordered" evidence="11">
    <location>
        <begin position="61"/>
        <end position="84"/>
    </location>
</feature>
<dbReference type="Proteomes" id="UP000789508">
    <property type="component" value="Unassembled WGS sequence"/>
</dbReference>
<evidence type="ECO:0000256" key="3">
    <source>
        <dbReference type="ARBA" id="ARBA00022692"/>
    </source>
</evidence>